<keyword evidence="4 9" id="KW-1003">Cell membrane</keyword>
<feature type="coiled-coil region" evidence="10">
    <location>
        <begin position="136"/>
        <end position="170"/>
    </location>
</feature>
<evidence type="ECO:0000259" key="13">
    <source>
        <dbReference type="Pfam" id="PF26002"/>
    </source>
</evidence>
<dbReference type="Pfam" id="PF25994">
    <property type="entry name" value="HH_AprE"/>
    <property type="match status" value="1"/>
</dbReference>
<dbReference type="eggNOG" id="COG0845">
    <property type="taxonomic scope" value="Bacteria"/>
</dbReference>
<dbReference type="InterPro" id="IPR058781">
    <property type="entry name" value="HH_AprE-like"/>
</dbReference>
<evidence type="ECO:0000256" key="3">
    <source>
        <dbReference type="ARBA" id="ARBA00022448"/>
    </source>
</evidence>
<comment type="subcellular location">
    <subcellularLocation>
        <location evidence="1 9">Cell inner membrane</location>
        <topology evidence="1 9">Single-pass membrane protein</topology>
    </subcellularLocation>
</comment>
<accession>N0BA40</accession>
<keyword evidence="6" id="KW-0812">Transmembrane</keyword>
<dbReference type="Pfam" id="PF26002">
    <property type="entry name" value="Beta-barrel_AprE"/>
    <property type="match status" value="1"/>
</dbReference>
<dbReference type="Proteomes" id="UP000005952">
    <property type="component" value="Chromosome"/>
</dbReference>
<dbReference type="PANTHER" id="PTHR30386:SF17">
    <property type="entry name" value="ALKALINE PROTEASE SECRETION PROTEIN APRE"/>
    <property type="match status" value="1"/>
</dbReference>
<keyword evidence="8" id="KW-0472">Membrane</keyword>
<feature type="coiled-coil region" evidence="10">
    <location>
        <begin position="209"/>
        <end position="272"/>
    </location>
</feature>
<gene>
    <name evidence="14" type="ORF">HYPDE_37253</name>
</gene>
<evidence type="ECO:0000256" key="4">
    <source>
        <dbReference type="ARBA" id="ARBA00022475"/>
    </source>
</evidence>
<organism evidence="14 15">
    <name type="scientific">Hyphomicrobium denitrificans 1NES1</name>
    <dbReference type="NCBI Taxonomy" id="670307"/>
    <lineage>
        <taxon>Bacteria</taxon>
        <taxon>Pseudomonadati</taxon>
        <taxon>Pseudomonadota</taxon>
        <taxon>Alphaproteobacteria</taxon>
        <taxon>Hyphomicrobiales</taxon>
        <taxon>Hyphomicrobiaceae</taxon>
        <taxon>Hyphomicrobium</taxon>
    </lineage>
</organism>
<keyword evidence="11" id="KW-0732">Signal</keyword>
<evidence type="ECO:0000256" key="6">
    <source>
        <dbReference type="ARBA" id="ARBA00022692"/>
    </source>
</evidence>
<keyword evidence="3 9" id="KW-0813">Transport</keyword>
<keyword evidence="5 9" id="KW-0997">Cell inner membrane</keyword>
<dbReference type="InterPro" id="IPR010129">
    <property type="entry name" value="T1SS_HlyD"/>
</dbReference>
<dbReference type="AlphaFoldDB" id="N0BA40"/>
<evidence type="ECO:0000256" key="5">
    <source>
        <dbReference type="ARBA" id="ARBA00022519"/>
    </source>
</evidence>
<dbReference type="STRING" id="670307.HYPDE_37253"/>
<feature type="domain" description="AprE-like long alpha-helical hairpin" evidence="12">
    <location>
        <begin position="77"/>
        <end position="265"/>
    </location>
</feature>
<dbReference type="Gene3D" id="2.40.30.170">
    <property type="match status" value="1"/>
</dbReference>
<feature type="domain" description="AprE-like beta-barrel" evidence="13">
    <location>
        <begin position="307"/>
        <end position="406"/>
    </location>
</feature>
<keyword evidence="10" id="KW-0175">Coiled coil</keyword>
<dbReference type="GO" id="GO:0015031">
    <property type="term" value="P:protein transport"/>
    <property type="evidence" value="ECO:0007669"/>
    <property type="project" value="InterPro"/>
</dbReference>
<keyword evidence="7" id="KW-1133">Transmembrane helix</keyword>
<dbReference type="NCBIfam" id="TIGR01843">
    <property type="entry name" value="type_I_hlyD"/>
    <property type="match status" value="1"/>
</dbReference>
<evidence type="ECO:0000313" key="15">
    <source>
        <dbReference type="Proteomes" id="UP000005952"/>
    </source>
</evidence>
<feature type="signal peptide" evidence="11">
    <location>
        <begin position="1"/>
        <end position="18"/>
    </location>
</feature>
<dbReference type="PANTHER" id="PTHR30386">
    <property type="entry name" value="MEMBRANE FUSION SUBUNIT OF EMRAB-TOLC MULTIDRUG EFFLUX PUMP"/>
    <property type="match status" value="1"/>
</dbReference>
<evidence type="ECO:0000259" key="12">
    <source>
        <dbReference type="Pfam" id="PF25994"/>
    </source>
</evidence>
<evidence type="ECO:0000256" key="8">
    <source>
        <dbReference type="ARBA" id="ARBA00023136"/>
    </source>
</evidence>
<evidence type="ECO:0000313" key="14">
    <source>
        <dbReference type="EMBL" id="AGK59122.1"/>
    </source>
</evidence>
<dbReference type="HOGENOM" id="CLU_023976_1_1_5"/>
<dbReference type="InterPro" id="IPR058982">
    <property type="entry name" value="Beta-barrel_AprE"/>
</dbReference>
<dbReference type="GO" id="GO:0005886">
    <property type="term" value="C:plasma membrane"/>
    <property type="evidence" value="ECO:0007669"/>
    <property type="project" value="UniProtKB-SubCell"/>
</dbReference>
<sequence>MIGLGVVAVCAVGFGAWAATAPLDGAVVTSGTFVAAGQNKQIQHLEGGIVSEVAVKEGDLVEAGQILVRLDPTTAVAKLRMLVLRKYRLVSTQARLEAELAGKSTFVLPSTSDIDIDDPEVQTIINRQQLELDSRRKKAENEDAVMQREIAGLKESIVGYQAQIKATQERLGLFGEELKAKNSLLDRDLIRRTEVYSVQRDEAALTGQLGELVGRVADSRQQIARAEQQIASVHSTVTQKAVEELRQTESELDDVTEQIRAAKDVVERTEIKAPVRGIVVKLNQHTRGGVVSAGGTILELLPVNDELIIEGRISPNQVAHVKEGQSATVRLSALNQRITPMIDGRVTYLSADTIADRPSMLTATPETTDRGSFIVRVKLDDTDVKAKVANFKPTPGMPADLYIRTGERTLFDYLMEPIMGSFSRAFREK</sequence>
<dbReference type="PRINTS" id="PR01490">
    <property type="entry name" value="RTXTOXIND"/>
</dbReference>
<comment type="similarity">
    <text evidence="2 9">Belongs to the membrane fusion protein (MFP) (TC 8.A.1) family.</text>
</comment>
<dbReference type="EMBL" id="CP005587">
    <property type="protein sequence ID" value="AGK59122.1"/>
    <property type="molecule type" value="Genomic_DNA"/>
</dbReference>
<name>N0BA40_9HYPH</name>
<dbReference type="InterPro" id="IPR050739">
    <property type="entry name" value="MFP"/>
</dbReference>
<keyword evidence="15" id="KW-1185">Reference proteome</keyword>
<evidence type="ECO:0000256" key="11">
    <source>
        <dbReference type="SAM" id="SignalP"/>
    </source>
</evidence>
<proteinExistence type="inferred from homology"/>
<evidence type="ECO:0000256" key="7">
    <source>
        <dbReference type="ARBA" id="ARBA00022989"/>
    </source>
</evidence>
<reference evidence="14 15" key="1">
    <citation type="journal article" date="2013" name="Genome Announc.">
        <title>Genome sequences for three denitrifying bacterial strains isolated from a uranium- and nitrate-contaminated subsurface environment.</title>
        <authorList>
            <person name="Venkatramanan R."/>
            <person name="Prakash O."/>
            <person name="Woyke T."/>
            <person name="Chain P."/>
            <person name="Goodwin L.A."/>
            <person name="Watson D."/>
            <person name="Brooks S."/>
            <person name="Kostka J.E."/>
            <person name="Green S.J."/>
        </authorList>
    </citation>
    <scope>NUCLEOTIDE SEQUENCE [LARGE SCALE GENOMIC DNA]</scope>
    <source>
        <strain evidence="14 15">1NES1</strain>
    </source>
</reference>
<evidence type="ECO:0000256" key="10">
    <source>
        <dbReference type="SAM" id="Coils"/>
    </source>
</evidence>
<protein>
    <recommendedName>
        <fullName evidence="9">Membrane fusion protein (MFP) family protein</fullName>
    </recommendedName>
</protein>
<dbReference type="KEGG" id="hdt:HYPDE_37253"/>
<dbReference type="Gene3D" id="2.40.50.100">
    <property type="match status" value="1"/>
</dbReference>
<evidence type="ECO:0000256" key="9">
    <source>
        <dbReference type="RuleBase" id="RU365093"/>
    </source>
</evidence>
<evidence type="ECO:0000256" key="2">
    <source>
        <dbReference type="ARBA" id="ARBA00009477"/>
    </source>
</evidence>
<evidence type="ECO:0000256" key="1">
    <source>
        <dbReference type="ARBA" id="ARBA00004377"/>
    </source>
</evidence>
<feature type="chain" id="PRO_5004105468" description="Membrane fusion protein (MFP) family protein" evidence="11">
    <location>
        <begin position="19"/>
        <end position="429"/>
    </location>
</feature>